<sequence length="202" mass="22378">MKPRRKPSLPRKPDSFPPENVFERWDAAQLLRHGREFEQCHFIGADLAGADLGNLLFVDCLFERCNLASASLAGTSLQNVAFDGCKLSGLQFTACRDMLFGVHFDQCQLSYTSFYGRKMPYTRFSGCQLTEADFGGADLTEAVFQDCNLAGTTFERTQLGGADFTTATGFLIDPEMNQLRKARFSLAGLPGLLSRHELVIEA</sequence>
<dbReference type="OrthoDB" id="67652at2"/>
<organism evidence="1 2">
    <name type="scientific">Hymenobacter persicinus</name>
    <dbReference type="NCBI Taxonomy" id="2025506"/>
    <lineage>
        <taxon>Bacteria</taxon>
        <taxon>Pseudomonadati</taxon>
        <taxon>Bacteroidota</taxon>
        <taxon>Cytophagia</taxon>
        <taxon>Cytophagales</taxon>
        <taxon>Hymenobacteraceae</taxon>
        <taxon>Hymenobacter</taxon>
    </lineage>
</organism>
<protein>
    <submittedName>
        <fullName evidence="1">Pentapeptide repeat-containing protein</fullName>
    </submittedName>
</protein>
<evidence type="ECO:0000313" key="1">
    <source>
        <dbReference type="EMBL" id="RYU81028.1"/>
    </source>
</evidence>
<proteinExistence type="predicted"/>
<accession>A0A4Q5LGV4</accession>
<dbReference type="RefSeq" id="WP_129920472.1">
    <property type="nucleotide sequence ID" value="NZ_SEWE01000011.1"/>
</dbReference>
<name>A0A4Q5LGV4_9BACT</name>
<keyword evidence="2" id="KW-1185">Reference proteome</keyword>
<dbReference type="PANTHER" id="PTHR42999:SF1">
    <property type="entry name" value="PENTAPEPTIDE REPEAT-CONTAINING PROTEIN"/>
    <property type="match status" value="1"/>
</dbReference>
<dbReference type="SUPFAM" id="SSF141571">
    <property type="entry name" value="Pentapeptide repeat-like"/>
    <property type="match status" value="1"/>
</dbReference>
<reference evidence="1 2" key="1">
    <citation type="submission" date="2019-02" db="EMBL/GenBank/DDBJ databases">
        <title>Bacterial novel species isolated from soil.</title>
        <authorList>
            <person name="Jung H.-Y."/>
        </authorList>
    </citation>
    <scope>NUCLEOTIDE SEQUENCE [LARGE SCALE GENOMIC DNA]</scope>
    <source>
        <strain evidence="1 2">1-3-3-3</strain>
    </source>
</reference>
<dbReference type="AlphaFoldDB" id="A0A4Q5LGV4"/>
<dbReference type="Gene3D" id="2.160.20.80">
    <property type="entry name" value="E3 ubiquitin-protein ligase SopA"/>
    <property type="match status" value="1"/>
</dbReference>
<dbReference type="Proteomes" id="UP000294155">
    <property type="component" value="Unassembled WGS sequence"/>
</dbReference>
<dbReference type="PANTHER" id="PTHR42999">
    <property type="entry name" value="ANTIBIOTIC RESISTANCE PROTEIN MCBG"/>
    <property type="match status" value="1"/>
</dbReference>
<comment type="caution">
    <text evidence="1">The sequence shown here is derived from an EMBL/GenBank/DDBJ whole genome shotgun (WGS) entry which is preliminary data.</text>
</comment>
<gene>
    <name evidence="1" type="ORF">EWM57_07245</name>
</gene>
<dbReference type="InterPro" id="IPR001646">
    <property type="entry name" value="5peptide_repeat"/>
</dbReference>
<evidence type="ECO:0000313" key="2">
    <source>
        <dbReference type="Proteomes" id="UP000294155"/>
    </source>
</evidence>
<dbReference type="EMBL" id="SEWE01000011">
    <property type="protein sequence ID" value="RYU81028.1"/>
    <property type="molecule type" value="Genomic_DNA"/>
</dbReference>
<dbReference type="InterPro" id="IPR052949">
    <property type="entry name" value="PA_immunity-related"/>
</dbReference>
<dbReference type="Pfam" id="PF13599">
    <property type="entry name" value="Pentapeptide_4"/>
    <property type="match status" value="1"/>
</dbReference>